<keyword evidence="1" id="KW-0863">Zinc-finger</keyword>
<protein>
    <recommendedName>
        <fullName evidence="3">C2H2-type domain-containing protein</fullName>
    </recommendedName>
</protein>
<dbReference type="Pfam" id="PF00096">
    <property type="entry name" value="zf-C2H2"/>
    <property type="match status" value="2"/>
</dbReference>
<feature type="domain" description="C2H2-type" evidence="3">
    <location>
        <begin position="40"/>
        <end position="68"/>
    </location>
</feature>
<sequence>MSNRSLPRFSTSTPRRHSRRPPIAHRTRRQIAYTRAIELGNCKVCYRAFASPKALWDHLRDFHASSPKRCLAITSSEPFTQKDSPLPVLRVICEEPKKETPPSPRSPYILDLVLGGYISIPDSPDFITLCEEWKDKITGSPPKPAFSPRTFAQVDSRNIQTPQTKKNTLMTCPECNKKFYTQNGLASHACKTGEQQSVSNCLKQEETKDVICETPKIKNQLQAKPLRKQRVQRRNASE</sequence>
<keyword evidence="5" id="KW-1185">Reference proteome</keyword>
<organism evidence="4 5">
    <name type="scientific">Trichonephila clavata</name>
    <name type="common">Joro spider</name>
    <name type="synonym">Nephila clavata</name>
    <dbReference type="NCBI Taxonomy" id="2740835"/>
    <lineage>
        <taxon>Eukaryota</taxon>
        <taxon>Metazoa</taxon>
        <taxon>Ecdysozoa</taxon>
        <taxon>Arthropoda</taxon>
        <taxon>Chelicerata</taxon>
        <taxon>Arachnida</taxon>
        <taxon>Araneae</taxon>
        <taxon>Araneomorphae</taxon>
        <taxon>Entelegynae</taxon>
        <taxon>Araneoidea</taxon>
        <taxon>Nephilidae</taxon>
        <taxon>Trichonephila</taxon>
    </lineage>
</organism>
<proteinExistence type="predicted"/>
<comment type="caution">
    <text evidence="4">The sequence shown here is derived from an EMBL/GenBank/DDBJ whole genome shotgun (WGS) entry which is preliminary data.</text>
</comment>
<dbReference type="SUPFAM" id="SSF57667">
    <property type="entry name" value="beta-beta-alpha zinc fingers"/>
    <property type="match status" value="1"/>
</dbReference>
<keyword evidence="1" id="KW-0479">Metal-binding</keyword>
<dbReference type="PROSITE" id="PS50157">
    <property type="entry name" value="ZINC_FINGER_C2H2_2"/>
    <property type="match status" value="1"/>
</dbReference>
<evidence type="ECO:0000259" key="3">
    <source>
        <dbReference type="PROSITE" id="PS50157"/>
    </source>
</evidence>
<feature type="region of interest" description="Disordered" evidence="2">
    <location>
        <begin position="1"/>
        <end position="25"/>
    </location>
</feature>
<feature type="compositionally biased region" description="Basic residues" evidence="2">
    <location>
        <begin position="14"/>
        <end position="25"/>
    </location>
</feature>
<evidence type="ECO:0000313" key="5">
    <source>
        <dbReference type="Proteomes" id="UP000887116"/>
    </source>
</evidence>
<evidence type="ECO:0000313" key="4">
    <source>
        <dbReference type="EMBL" id="GFQ99582.1"/>
    </source>
</evidence>
<reference evidence="4" key="1">
    <citation type="submission" date="2020-07" db="EMBL/GenBank/DDBJ databases">
        <title>Multicomponent nature underlies the extraordinary mechanical properties of spider dragline silk.</title>
        <authorList>
            <person name="Kono N."/>
            <person name="Nakamura H."/>
            <person name="Mori M."/>
            <person name="Yoshida Y."/>
            <person name="Ohtoshi R."/>
            <person name="Malay A.D."/>
            <person name="Moran D.A.P."/>
            <person name="Tomita M."/>
            <person name="Numata K."/>
            <person name="Arakawa K."/>
        </authorList>
    </citation>
    <scope>NUCLEOTIDE SEQUENCE</scope>
</reference>
<dbReference type="InterPro" id="IPR013087">
    <property type="entry name" value="Znf_C2H2_type"/>
</dbReference>
<dbReference type="Proteomes" id="UP000887116">
    <property type="component" value="Unassembled WGS sequence"/>
</dbReference>
<evidence type="ECO:0000256" key="2">
    <source>
        <dbReference type="SAM" id="MobiDB-lite"/>
    </source>
</evidence>
<evidence type="ECO:0000256" key="1">
    <source>
        <dbReference type="PROSITE-ProRule" id="PRU00042"/>
    </source>
</evidence>
<dbReference type="GO" id="GO:0008270">
    <property type="term" value="F:zinc ion binding"/>
    <property type="evidence" value="ECO:0007669"/>
    <property type="project" value="UniProtKB-KW"/>
</dbReference>
<name>A0A8X6GAE6_TRICU</name>
<dbReference type="PROSITE" id="PS00028">
    <property type="entry name" value="ZINC_FINGER_C2H2_1"/>
    <property type="match status" value="1"/>
</dbReference>
<gene>
    <name evidence="4" type="ORF">TNCT_132781</name>
</gene>
<dbReference type="InterPro" id="IPR036236">
    <property type="entry name" value="Znf_C2H2_sf"/>
</dbReference>
<dbReference type="AlphaFoldDB" id="A0A8X6GAE6"/>
<dbReference type="OrthoDB" id="10588504at2759"/>
<dbReference type="EMBL" id="BMAO01025026">
    <property type="protein sequence ID" value="GFQ99582.1"/>
    <property type="molecule type" value="Genomic_DNA"/>
</dbReference>
<accession>A0A8X6GAE6</accession>
<keyword evidence="1" id="KW-0862">Zinc</keyword>